<keyword evidence="3" id="KW-1185">Reference proteome</keyword>
<reference evidence="2 3" key="1">
    <citation type="submission" date="2014-04" db="EMBL/GenBank/DDBJ databases">
        <authorList>
            <consortium name="DOE Joint Genome Institute"/>
            <person name="Kuo A."/>
            <person name="Martino E."/>
            <person name="Perotto S."/>
            <person name="Kohler A."/>
            <person name="Nagy L.G."/>
            <person name="Floudas D."/>
            <person name="Copeland A."/>
            <person name="Barry K.W."/>
            <person name="Cichocki N."/>
            <person name="Veneault-Fourrey C."/>
            <person name="LaButti K."/>
            <person name="Lindquist E.A."/>
            <person name="Lipzen A."/>
            <person name="Lundell T."/>
            <person name="Morin E."/>
            <person name="Murat C."/>
            <person name="Sun H."/>
            <person name="Tunlid A."/>
            <person name="Henrissat B."/>
            <person name="Grigoriev I.V."/>
            <person name="Hibbett D.S."/>
            <person name="Martin F."/>
            <person name="Nordberg H.P."/>
            <person name="Cantor M.N."/>
            <person name="Hua S.X."/>
        </authorList>
    </citation>
    <scope>NUCLEOTIDE SEQUENCE [LARGE SCALE GENOMIC DNA]</scope>
    <source>
        <strain evidence="2 3">Zn</strain>
    </source>
</reference>
<sequence length="431" mass="45697">MGFLALGAILSVPLLSRASPVAETSSLSKRNPCDGVNASPILYHPYGEVDCPALNKLDTHGACSGPYTTYNNCGQYCQVNTTFTYTQEVPFVDTWCNGPTTCAISETKTVAFAINGGTSLTGKYSDAINIGVSGGWSTTWTTAKARTYTTKIDKGTCGYFTFVPVKKETCGTLTSAALVTGYQDIPPQPYKWCDSSRLNTTENVCASQVHKNPDGSPDGVTLFVYTDCVTREPITDPSIQDPVFLKPGVALDRGTIAAMIDSWPGVVSSSGPTPTATQYIEPWPSALAPHMGHGPVVIPRPGETIITLTRPPMATTVPTNIPAPSPSPSPSPVTTLGDTCDVSYRWLYDLVEIRGKAWTTIELGVNATNLKTQIAGCGAITDWNFELTPKDCCMDWYVSCHLPIGVKDCVGRAVETAGGPSAVVGDCHGAG</sequence>
<protein>
    <submittedName>
        <fullName evidence="2">Uncharacterized protein</fullName>
    </submittedName>
</protein>
<keyword evidence="1" id="KW-0732">Signal</keyword>
<dbReference type="EMBL" id="KN832878">
    <property type="protein sequence ID" value="KIM99745.1"/>
    <property type="molecule type" value="Genomic_DNA"/>
</dbReference>
<gene>
    <name evidence="2" type="ORF">OIDMADRAFT_55655</name>
</gene>
<name>A0A0C3GUK6_OIDMZ</name>
<dbReference type="HOGENOM" id="CLU_636309_0_0_1"/>
<dbReference type="OrthoDB" id="1896086at2759"/>
<evidence type="ECO:0000256" key="1">
    <source>
        <dbReference type="SAM" id="SignalP"/>
    </source>
</evidence>
<dbReference type="Proteomes" id="UP000054321">
    <property type="component" value="Unassembled WGS sequence"/>
</dbReference>
<evidence type="ECO:0000313" key="3">
    <source>
        <dbReference type="Proteomes" id="UP000054321"/>
    </source>
</evidence>
<dbReference type="AlphaFoldDB" id="A0A0C3GUK6"/>
<proteinExistence type="predicted"/>
<dbReference type="InParanoid" id="A0A0C3GUK6"/>
<evidence type="ECO:0000313" key="2">
    <source>
        <dbReference type="EMBL" id="KIM99745.1"/>
    </source>
</evidence>
<organism evidence="2 3">
    <name type="scientific">Oidiodendron maius (strain Zn)</name>
    <dbReference type="NCBI Taxonomy" id="913774"/>
    <lineage>
        <taxon>Eukaryota</taxon>
        <taxon>Fungi</taxon>
        <taxon>Dikarya</taxon>
        <taxon>Ascomycota</taxon>
        <taxon>Pezizomycotina</taxon>
        <taxon>Leotiomycetes</taxon>
        <taxon>Leotiomycetes incertae sedis</taxon>
        <taxon>Myxotrichaceae</taxon>
        <taxon>Oidiodendron</taxon>
    </lineage>
</organism>
<accession>A0A0C3GUK6</accession>
<feature type="signal peptide" evidence="1">
    <location>
        <begin position="1"/>
        <end position="18"/>
    </location>
</feature>
<reference evidence="3" key="2">
    <citation type="submission" date="2015-01" db="EMBL/GenBank/DDBJ databases">
        <title>Evolutionary Origins and Diversification of the Mycorrhizal Mutualists.</title>
        <authorList>
            <consortium name="DOE Joint Genome Institute"/>
            <consortium name="Mycorrhizal Genomics Consortium"/>
            <person name="Kohler A."/>
            <person name="Kuo A."/>
            <person name="Nagy L.G."/>
            <person name="Floudas D."/>
            <person name="Copeland A."/>
            <person name="Barry K.W."/>
            <person name="Cichocki N."/>
            <person name="Veneault-Fourrey C."/>
            <person name="LaButti K."/>
            <person name="Lindquist E.A."/>
            <person name="Lipzen A."/>
            <person name="Lundell T."/>
            <person name="Morin E."/>
            <person name="Murat C."/>
            <person name="Riley R."/>
            <person name="Ohm R."/>
            <person name="Sun H."/>
            <person name="Tunlid A."/>
            <person name="Henrissat B."/>
            <person name="Grigoriev I.V."/>
            <person name="Hibbett D.S."/>
            <person name="Martin F."/>
        </authorList>
    </citation>
    <scope>NUCLEOTIDE SEQUENCE [LARGE SCALE GENOMIC DNA]</scope>
    <source>
        <strain evidence="3">Zn</strain>
    </source>
</reference>
<feature type="chain" id="PRO_5002164942" evidence="1">
    <location>
        <begin position="19"/>
        <end position="431"/>
    </location>
</feature>